<evidence type="ECO:0000313" key="2">
    <source>
        <dbReference type="EMBL" id="KJE24268.1"/>
    </source>
</evidence>
<name>A0A0D8BJ56_9ACTN</name>
<evidence type="ECO:0000256" key="1">
    <source>
        <dbReference type="SAM" id="MobiDB-lite"/>
    </source>
</evidence>
<proteinExistence type="predicted"/>
<dbReference type="EMBL" id="JYFN01000007">
    <property type="protein sequence ID" value="KJE24268.1"/>
    <property type="molecule type" value="Genomic_DNA"/>
</dbReference>
<dbReference type="Proteomes" id="UP000032545">
    <property type="component" value="Unassembled WGS sequence"/>
</dbReference>
<evidence type="ECO:0000313" key="3">
    <source>
        <dbReference type="Proteomes" id="UP000032545"/>
    </source>
</evidence>
<gene>
    <name evidence="2" type="ORF">FF36_01343</name>
</gene>
<protein>
    <submittedName>
        <fullName evidence="2">Uncharacterized protein</fullName>
    </submittedName>
</protein>
<reference evidence="3" key="1">
    <citation type="submission" date="2015-02" db="EMBL/GenBank/DDBJ databases">
        <title>Draft Genome of Frankia sp. CpI1-S.</title>
        <authorList>
            <person name="Oshone R.T."/>
            <person name="Ngom M."/>
            <person name="Ghodhbane-Gtari F."/>
            <person name="Gtari M."/>
            <person name="Morris K."/>
            <person name="Thomas K."/>
            <person name="Sen A."/>
            <person name="Tisa L.S."/>
        </authorList>
    </citation>
    <scope>NUCLEOTIDE SEQUENCE [LARGE SCALE GENOMIC DNA]</scope>
    <source>
        <strain evidence="3">CpI1-S</strain>
    </source>
</reference>
<comment type="caution">
    <text evidence="2">The sequence shown here is derived from an EMBL/GenBank/DDBJ whole genome shotgun (WGS) entry which is preliminary data.</text>
</comment>
<feature type="region of interest" description="Disordered" evidence="1">
    <location>
        <begin position="1"/>
        <end position="82"/>
    </location>
</feature>
<keyword evidence="3" id="KW-1185">Reference proteome</keyword>
<reference evidence="2 3" key="2">
    <citation type="journal article" date="2016" name="Genome Announc.">
        <title>Permanent Draft Genome Sequences for Two Variants of Frankia sp. Strain CpI1, the First Frankia Strain Isolated from Root Nodules of Comptonia peregrina.</title>
        <authorList>
            <person name="Oshone R."/>
            <person name="Hurst S.G.IV."/>
            <person name="Abebe-Akele F."/>
            <person name="Simpson S."/>
            <person name="Morris K."/>
            <person name="Thomas W.K."/>
            <person name="Tisa L.S."/>
        </authorList>
    </citation>
    <scope>NUCLEOTIDE SEQUENCE [LARGE SCALE GENOMIC DNA]</scope>
    <source>
        <strain evidence="3">CpI1-S</strain>
    </source>
</reference>
<accession>A0A0D8BJ56</accession>
<dbReference type="AlphaFoldDB" id="A0A0D8BJ56"/>
<organism evidence="2 3">
    <name type="scientific">Frankia torreyi</name>
    <dbReference type="NCBI Taxonomy" id="1856"/>
    <lineage>
        <taxon>Bacteria</taxon>
        <taxon>Bacillati</taxon>
        <taxon>Actinomycetota</taxon>
        <taxon>Actinomycetes</taxon>
        <taxon>Frankiales</taxon>
        <taxon>Frankiaceae</taxon>
        <taxon>Frankia</taxon>
    </lineage>
</organism>
<sequence>MCAQYARHMQAPSRWETGQRHRVGATGMLTGPPRTGARSGGAGWEPAVGSREWERAQASSRDSRNSTVRAATLRRPDPVSTS</sequence>
<feature type="compositionally biased region" description="Polar residues" evidence="1">
    <location>
        <begin position="57"/>
        <end position="69"/>
    </location>
</feature>